<name>A0CVY6_PARTE</name>
<dbReference type="PANTHER" id="PTHR24348">
    <property type="entry name" value="SERINE/THREONINE-PROTEIN KINASE UNC-51-RELATED"/>
    <property type="match status" value="1"/>
</dbReference>
<dbReference type="Proteomes" id="UP000000600">
    <property type="component" value="Unassembled WGS sequence"/>
</dbReference>
<dbReference type="FunFam" id="1.10.510.10:FF:000885">
    <property type="entry name" value="Uncharacterized protein"/>
    <property type="match status" value="1"/>
</dbReference>
<dbReference type="PROSITE" id="PS50011">
    <property type="entry name" value="PROTEIN_KINASE_DOM"/>
    <property type="match status" value="1"/>
</dbReference>
<dbReference type="KEGG" id="ptm:GSPATT00001155001"/>
<dbReference type="GO" id="GO:0005829">
    <property type="term" value="C:cytosol"/>
    <property type="evidence" value="ECO:0000318"/>
    <property type="project" value="GO_Central"/>
</dbReference>
<dbReference type="Pfam" id="PF00069">
    <property type="entry name" value="Pkinase"/>
    <property type="match status" value="1"/>
</dbReference>
<dbReference type="PROSITE" id="PS00108">
    <property type="entry name" value="PROTEIN_KINASE_ST"/>
    <property type="match status" value="1"/>
</dbReference>
<dbReference type="SMART" id="SM00220">
    <property type="entry name" value="S_TKc"/>
    <property type="match status" value="1"/>
</dbReference>
<proteinExistence type="predicted"/>
<dbReference type="GO" id="GO:0005737">
    <property type="term" value="C:cytoplasm"/>
    <property type="evidence" value="ECO:0000318"/>
    <property type="project" value="GO_Central"/>
</dbReference>
<dbReference type="eggNOG" id="KOG0032">
    <property type="taxonomic scope" value="Eukaryota"/>
</dbReference>
<keyword evidence="8" id="KW-1185">Reference proteome</keyword>
<dbReference type="OMA" id="CNNNLVE"/>
<dbReference type="InterPro" id="IPR045269">
    <property type="entry name" value="Atg1-like"/>
</dbReference>
<dbReference type="InterPro" id="IPR000719">
    <property type="entry name" value="Prot_kinase_dom"/>
</dbReference>
<evidence type="ECO:0000256" key="5">
    <source>
        <dbReference type="PROSITE-ProRule" id="PRU10141"/>
    </source>
</evidence>
<evidence type="ECO:0000313" key="8">
    <source>
        <dbReference type="Proteomes" id="UP000000600"/>
    </source>
</evidence>
<dbReference type="GO" id="GO:0000045">
    <property type="term" value="P:autophagosome assembly"/>
    <property type="evidence" value="ECO:0000318"/>
    <property type="project" value="GO_Central"/>
</dbReference>
<dbReference type="HOGENOM" id="CLU_000288_37_6_1"/>
<evidence type="ECO:0000259" key="6">
    <source>
        <dbReference type="PROSITE" id="PS50011"/>
    </source>
</evidence>
<dbReference type="EMBL" id="CT868207">
    <property type="protein sequence ID" value="CAK74953.1"/>
    <property type="molecule type" value="Genomic_DNA"/>
</dbReference>
<evidence type="ECO:0000256" key="1">
    <source>
        <dbReference type="ARBA" id="ARBA00022679"/>
    </source>
</evidence>
<evidence type="ECO:0000256" key="2">
    <source>
        <dbReference type="ARBA" id="ARBA00022741"/>
    </source>
</evidence>
<keyword evidence="2 5" id="KW-0547">Nucleotide-binding</keyword>
<dbReference type="InterPro" id="IPR011009">
    <property type="entry name" value="Kinase-like_dom_sf"/>
</dbReference>
<keyword evidence="4 5" id="KW-0067">ATP-binding</keyword>
<keyword evidence="1" id="KW-0808">Transferase</keyword>
<dbReference type="GO" id="GO:0005524">
    <property type="term" value="F:ATP binding"/>
    <property type="evidence" value="ECO:0007669"/>
    <property type="project" value="UniProtKB-UniRule"/>
</dbReference>
<reference evidence="7 8" key="1">
    <citation type="journal article" date="2006" name="Nature">
        <title>Global trends of whole-genome duplications revealed by the ciliate Paramecium tetraurelia.</title>
        <authorList>
            <consortium name="Genoscope"/>
            <person name="Aury J.-M."/>
            <person name="Jaillon O."/>
            <person name="Duret L."/>
            <person name="Noel B."/>
            <person name="Jubin C."/>
            <person name="Porcel B.M."/>
            <person name="Segurens B."/>
            <person name="Daubin V."/>
            <person name="Anthouard V."/>
            <person name="Aiach N."/>
            <person name="Arnaiz O."/>
            <person name="Billaut A."/>
            <person name="Beisson J."/>
            <person name="Blanc I."/>
            <person name="Bouhouche K."/>
            <person name="Camara F."/>
            <person name="Duharcourt S."/>
            <person name="Guigo R."/>
            <person name="Gogendeau D."/>
            <person name="Katinka M."/>
            <person name="Keller A.-M."/>
            <person name="Kissmehl R."/>
            <person name="Klotz C."/>
            <person name="Koll F."/>
            <person name="Le Moue A."/>
            <person name="Lepere C."/>
            <person name="Malinsky S."/>
            <person name="Nowacki M."/>
            <person name="Nowak J.K."/>
            <person name="Plattner H."/>
            <person name="Poulain J."/>
            <person name="Ruiz F."/>
            <person name="Serrano V."/>
            <person name="Zagulski M."/>
            <person name="Dessen P."/>
            <person name="Betermier M."/>
            <person name="Weissenbach J."/>
            <person name="Scarpelli C."/>
            <person name="Schachter V."/>
            <person name="Sperling L."/>
            <person name="Meyer E."/>
            <person name="Cohen J."/>
            <person name="Wincker P."/>
        </authorList>
    </citation>
    <scope>NUCLEOTIDE SEQUENCE [LARGE SCALE GENOMIC DNA]</scope>
    <source>
        <strain evidence="7 8">Stock d4-2</strain>
    </source>
</reference>
<organism evidence="7 8">
    <name type="scientific">Paramecium tetraurelia</name>
    <dbReference type="NCBI Taxonomy" id="5888"/>
    <lineage>
        <taxon>Eukaryota</taxon>
        <taxon>Sar</taxon>
        <taxon>Alveolata</taxon>
        <taxon>Ciliophora</taxon>
        <taxon>Intramacronucleata</taxon>
        <taxon>Oligohymenophorea</taxon>
        <taxon>Peniculida</taxon>
        <taxon>Parameciidae</taxon>
        <taxon>Paramecium</taxon>
    </lineage>
</organism>
<dbReference type="GO" id="GO:0010506">
    <property type="term" value="P:regulation of autophagy"/>
    <property type="evidence" value="ECO:0000318"/>
    <property type="project" value="GO_Central"/>
</dbReference>
<dbReference type="RefSeq" id="XP_001442350.1">
    <property type="nucleotide sequence ID" value="XM_001442313.1"/>
</dbReference>
<feature type="binding site" evidence="5">
    <location>
        <position position="68"/>
    </location>
    <ligand>
        <name>ATP</name>
        <dbReference type="ChEBI" id="CHEBI:30616"/>
    </ligand>
</feature>
<gene>
    <name evidence="7" type="ORF">GSPATT00001155001</name>
</gene>
<dbReference type="GO" id="GO:0005776">
    <property type="term" value="C:autophagosome"/>
    <property type="evidence" value="ECO:0000318"/>
    <property type="project" value="GO_Central"/>
</dbReference>
<sequence>MFQTRPHLPSYATSQSTYRTQFHNKAGSETRKAIDHYSYAINEEIGRGFSSRVYKGRDENTAENVAVKVTQLLKVQVIDMKMVKQSIHSQLLKNEISALKAFNHKNIMKLHDVFQTQNNTYIITEFCDSGDLNNYIKKKGRIEESEAIRILQAVVSALNEMNKKGYIHRDIKPANILLNDNQPKLADFGFAVPAYEARIQGRNFNVGTPLYMSPQALRQQGHTEKGDVWAIGIVFFEMLYGRTPYNASSEAALISNIQHQQLVLPSSPIVSDESKDFIRKCLQIDEFKRWRVKDLTEHTIMQSRNLSPIEKRKPLKQIQNITLPTENSQVKKIKRSQSQNIRENTVRDFKPQQIEDKRKVHEENQKKLEEQILRSASQNQLLLPQKIVNTNAFEEQVQPTPPLQKQKSITLDFKQNNEILFCQINFCRFLYKFSQHLASTKVFPTDIRDRLLFLMGKNIAIKINKLSTILDKENKSENIFNLTDFENYRKSESYKRFCQAISEYQDKYLRHFEKVLKLANKNNFQKDSIIGVLCNNNLVELDSFYKTTQQYLRLSITEIKQNFQFIKFDKQEQSLPEDLQMHAFILQGLVGYQDLIQKVLDYPSDYKQFQKASQPELFIERKPGSISYNQLEQLM</sequence>
<evidence type="ECO:0000256" key="4">
    <source>
        <dbReference type="ARBA" id="ARBA00022840"/>
    </source>
</evidence>
<dbReference type="GO" id="GO:0004674">
    <property type="term" value="F:protein serine/threonine kinase activity"/>
    <property type="evidence" value="ECO:0000318"/>
    <property type="project" value="GO_Central"/>
</dbReference>
<feature type="domain" description="Protein kinase" evidence="6">
    <location>
        <begin position="39"/>
        <end position="301"/>
    </location>
</feature>
<keyword evidence="3" id="KW-0418">Kinase</keyword>
<dbReference type="InterPro" id="IPR017441">
    <property type="entry name" value="Protein_kinase_ATP_BS"/>
</dbReference>
<dbReference type="GO" id="GO:0000407">
    <property type="term" value="C:phagophore assembly site"/>
    <property type="evidence" value="ECO:0000318"/>
    <property type="project" value="GO_Central"/>
</dbReference>
<dbReference type="PROSITE" id="PS00107">
    <property type="entry name" value="PROTEIN_KINASE_ATP"/>
    <property type="match status" value="1"/>
</dbReference>
<dbReference type="SUPFAM" id="SSF56112">
    <property type="entry name" value="Protein kinase-like (PK-like)"/>
    <property type="match status" value="1"/>
</dbReference>
<dbReference type="AlphaFoldDB" id="A0CVY6"/>
<dbReference type="OrthoDB" id="312599at2759"/>
<dbReference type="InterPro" id="IPR008271">
    <property type="entry name" value="Ser/Thr_kinase_AS"/>
</dbReference>
<dbReference type="InParanoid" id="A0CVY6"/>
<protein>
    <recommendedName>
        <fullName evidence="6">Protein kinase domain-containing protein</fullName>
    </recommendedName>
</protein>
<dbReference type="Gene3D" id="1.10.510.10">
    <property type="entry name" value="Transferase(Phosphotransferase) domain 1"/>
    <property type="match status" value="1"/>
</dbReference>
<evidence type="ECO:0000313" key="7">
    <source>
        <dbReference type="EMBL" id="CAK74953.1"/>
    </source>
</evidence>
<dbReference type="PANTHER" id="PTHR24348:SF22">
    <property type="entry name" value="NON-SPECIFIC SERINE_THREONINE PROTEIN KINASE"/>
    <property type="match status" value="1"/>
</dbReference>
<evidence type="ECO:0000256" key="3">
    <source>
        <dbReference type="ARBA" id="ARBA00022777"/>
    </source>
</evidence>
<dbReference type="GO" id="GO:0016020">
    <property type="term" value="C:membrane"/>
    <property type="evidence" value="ECO:0000318"/>
    <property type="project" value="GO_Central"/>
</dbReference>
<dbReference type="GeneID" id="5028135"/>
<accession>A0CVY6</accession>